<proteinExistence type="predicted"/>
<evidence type="ECO:0000313" key="7">
    <source>
        <dbReference type="Proteomes" id="UP001595698"/>
    </source>
</evidence>
<feature type="domain" description="Carrier" evidence="5">
    <location>
        <begin position="493"/>
        <end position="568"/>
    </location>
</feature>
<dbReference type="Pfam" id="PF00550">
    <property type="entry name" value="PP-binding"/>
    <property type="match status" value="2"/>
</dbReference>
<dbReference type="InterPro" id="IPR009081">
    <property type="entry name" value="PP-bd_ACP"/>
</dbReference>
<reference evidence="7" key="1">
    <citation type="journal article" date="2019" name="Int. J. Syst. Evol. Microbiol.">
        <title>The Global Catalogue of Microorganisms (GCM) 10K type strain sequencing project: providing services to taxonomists for standard genome sequencing and annotation.</title>
        <authorList>
            <consortium name="The Broad Institute Genomics Platform"/>
            <consortium name="The Broad Institute Genome Sequencing Center for Infectious Disease"/>
            <person name="Wu L."/>
            <person name="Ma J."/>
        </authorList>
    </citation>
    <scope>NUCLEOTIDE SEQUENCE [LARGE SCALE GENOMIC DNA]</scope>
    <source>
        <strain evidence="7">TBRC 7912</strain>
    </source>
</reference>
<dbReference type="PROSITE" id="PS00455">
    <property type="entry name" value="AMP_BINDING"/>
    <property type="match status" value="2"/>
</dbReference>
<dbReference type="SMART" id="SM00823">
    <property type="entry name" value="PKS_PP"/>
    <property type="match status" value="2"/>
</dbReference>
<protein>
    <submittedName>
        <fullName evidence="6">Amino acid adenylation domain-containing protein</fullName>
    </submittedName>
</protein>
<dbReference type="SUPFAM" id="SSF47336">
    <property type="entry name" value="ACP-like"/>
    <property type="match status" value="2"/>
</dbReference>
<evidence type="ECO:0000256" key="3">
    <source>
        <dbReference type="ARBA" id="ARBA00022553"/>
    </source>
</evidence>
<dbReference type="InterPro" id="IPR001242">
    <property type="entry name" value="Condensation_dom"/>
</dbReference>
<evidence type="ECO:0000256" key="1">
    <source>
        <dbReference type="ARBA" id="ARBA00001957"/>
    </source>
</evidence>
<dbReference type="InterPro" id="IPR036736">
    <property type="entry name" value="ACP-like_sf"/>
</dbReference>
<dbReference type="Gene3D" id="1.10.1200.10">
    <property type="entry name" value="ACP-like"/>
    <property type="match status" value="2"/>
</dbReference>
<dbReference type="PROSITE" id="PS00012">
    <property type="entry name" value="PHOSPHOPANTETHEINE"/>
    <property type="match status" value="2"/>
</dbReference>
<dbReference type="PANTHER" id="PTHR45527">
    <property type="entry name" value="NONRIBOSOMAL PEPTIDE SYNTHETASE"/>
    <property type="match status" value="1"/>
</dbReference>
<dbReference type="Gene3D" id="3.30.300.30">
    <property type="match status" value="2"/>
</dbReference>
<dbReference type="SUPFAM" id="SSF52777">
    <property type="entry name" value="CoA-dependent acyltransferases"/>
    <property type="match status" value="2"/>
</dbReference>
<dbReference type="Gene3D" id="3.30.559.30">
    <property type="entry name" value="Nonribosomal peptide synthetase, condensation domain"/>
    <property type="match status" value="1"/>
</dbReference>
<comment type="caution">
    <text evidence="6">The sequence shown here is derived from an EMBL/GenBank/DDBJ whole genome shotgun (WGS) entry which is preliminary data.</text>
</comment>
<organism evidence="6 7">
    <name type="scientific">Streptosporangium jomthongense</name>
    <dbReference type="NCBI Taxonomy" id="1193683"/>
    <lineage>
        <taxon>Bacteria</taxon>
        <taxon>Bacillati</taxon>
        <taxon>Actinomycetota</taxon>
        <taxon>Actinomycetes</taxon>
        <taxon>Streptosporangiales</taxon>
        <taxon>Streptosporangiaceae</taxon>
        <taxon>Streptosporangium</taxon>
    </lineage>
</organism>
<dbReference type="EMBL" id="JBHSBC010000053">
    <property type="protein sequence ID" value="MFC3986135.1"/>
    <property type="molecule type" value="Genomic_DNA"/>
</dbReference>
<dbReference type="Pfam" id="PF00501">
    <property type="entry name" value="AMP-binding"/>
    <property type="match status" value="2"/>
</dbReference>
<evidence type="ECO:0000256" key="4">
    <source>
        <dbReference type="SAM" id="MobiDB-lite"/>
    </source>
</evidence>
<dbReference type="Gene3D" id="3.40.50.980">
    <property type="match status" value="4"/>
</dbReference>
<dbReference type="Proteomes" id="UP001595698">
    <property type="component" value="Unassembled WGS sequence"/>
</dbReference>
<dbReference type="Pfam" id="PF13193">
    <property type="entry name" value="AMP-binding_C"/>
    <property type="match status" value="2"/>
</dbReference>
<gene>
    <name evidence="6" type="ORF">ACFOYY_38820</name>
</gene>
<dbReference type="CDD" id="cd12117">
    <property type="entry name" value="A_NRPS_Srf_like"/>
    <property type="match status" value="2"/>
</dbReference>
<dbReference type="PANTHER" id="PTHR45527:SF1">
    <property type="entry name" value="FATTY ACID SYNTHASE"/>
    <property type="match status" value="1"/>
</dbReference>
<dbReference type="Gene3D" id="2.30.38.10">
    <property type="entry name" value="Luciferase, Domain 3"/>
    <property type="match status" value="2"/>
</dbReference>
<dbReference type="InterPro" id="IPR045851">
    <property type="entry name" value="AMP-bd_C_sf"/>
</dbReference>
<keyword evidence="7" id="KW-1185">Reference proteome</keyword>
<dbReference type="PROSITE" id="PS50075">
    <property type="entry name" value="CARRIER"/>
    <property type="match status" value="2"/>
</dbReference>
<dbReference type="NCBIfam" id="TIGR01733">
    <property type="entry name" value="AA-adenyl-dom"/>
    <property type="match status" value="2"/>
</dbReference>
<dbReference type="InterPro" id="IPR023213">
    <property type="entry name" value="CAT-like_dom_sf"/>
</dbReference>
<dbReference type="InterPro" id="IPR010071">
    <property type="entry name" value="AA_adenyl_dom"/>
</dbReference>
<evidence type="ECO:0000256" key="2">
    <source>
        <dbReference type="ARBA" id="ARBA00022450"/>
    </source>
</evidence>
<dbReference type="InterPro" id="IPR020806">
    <property type="entry name" value="PKS_PP-bd"/>
</dbReference>
<accession>A0ABV8FEP7</accession>
<dbReference type="Gene3D" id="3.30.559.10">
    <property type="entry name" value="Chloramphenicol acetyltransferase-like domain"/>
    <property type="match status" value="1"/>
</dbReference>
<name>A0ABV8FEP7_9ACTN</name>
<dbReference type="Pfam" id="PF00668">
    <property type="entry name" value="Condensation"/>
    <property type="match status" value="1"/>
</dbReference>
<evidence type="ECO:0000313" key="6">
    <source>
        <dbReference type="EMBL" id="MFC3986135.1"/>
    </source>
</evidence>
<comment type="cofactor">
    <cofactor evidence="1">
        <name>pantetheine 4'-phosphate</name>
        <dbReference type="ChEBI" id="CHEBI:47942"/>
    </cofactor>
</comment>
<dbReference type="SUPFAM" id="SSF56801">
    <property type="entry name" value="Acetyl-CoA synthetase-like"/>
    <property type="match status" value="2"/>
</dbReference>
<sequence>MNPLSRRESLARLFEARVAADPGAEAVVCGTTRLTAAELNARANALACRLTTAGAGPETPVLVLLERSAETVVALLAVAKAGAVHVPLHPAYPPERMDWIRRETGARLAVTDTTHPGHGLTTIQVTGETHPGDPRHDTDPRQLAYVMFTSGSTGTPKGVAVTHHNVAAFASDRLWRGPGHRRVLHHTAPSFDVSMYELWVPLLNGGTVVVAPPGVLDAPTLERMLHEERLTGVFLTTGLFNVLAEDSPEVLAAVPELWIAGEAASAAAVGRVLAAGGDVHNGYGPTETTVYATAHHVTEPGDVVPIGGPLDGTAAYVLDAALRPVPTGVPGELYISGDHLARGYLGRPGLTAERFVADPYGPPGTRMYRTGDLVRRLPGGLLDYVGRIDGQVKVRGIRVEPGEIDAVLLRHPDVVQSVTLLREDNSGDKRLVTYLTTRNPTDPGHLLQHARRTLPAYMVPTALVILDTLPLNHNGKVDRDALPAPETTTSGTAPRTPVEGILRDLFAQVLAVPGIGVDDDFFALGGHSLLAMRVVAGIRSALSVEVQVREVFEAPTVAALATAVERARGRGTRPPLVRSEDSGEPLFSYAQHRIWIVDRLAESAGLYTIPLVLRLSGRLDRAALAAALRDVALRHETLRTVFPSPDGQRVLDVVPGLTVTEIGEAELGPAIEREAARPFDLSAEPPVRACLFALGQGDPDEHVLVVLLHHIAADGWSMAPLRRDLATAYAARTRGEAPEWEPLPVRYRDYTLWQRELLGDAADPDSLMSAQTGFWRRALAGLPEELPLPADRPRPTVPGHGGGAVPLRIPPELHGRLLTLARTGQATLFMVLQAGLAALLTRLGAGGDIPVGSPVAGRADEALDDLVGFFVNTLVLRTDTSGDPSFRELLARVREADLAAYAHQDVPFEHLVEALNPVRLPGRNPLFQVMLALENTPDDRTEVPGLTVTPDPDYSLYGLSGAKCDLLFGLSEGPSGIHGVLQYATDLFDRGTAESIAGWLTRLLEAVAADPDVRIGQVELLTAGERRALVEEGNATAAALPYGDLARLFEARVAADPGAEAVVCGTTRLTAAELNARANALAHRLIAAGAGAETPVLVLLERSADVVVALLAVAKAGAVYVPLHPAYPPERMDWIRRQTGARLAVTDTTHPGHGLTTIQVTGETHPGDPVRETDPRQLAYVMFTSGSTGTPKGVAVTHHNVVALAADRRFAGHDRVLSHSAFAFDASTYEVWVPLLNGGTVVVAPPGVLDAPTLERMLHEERVTGVFLTTGLFNVLAEGSPEVLAAVPELWTGGEAASPAAVERVLDAGGVVTNVYGPTETTTFALSHRTAKTPAGTVPIGGPLDNTRAYVLDAALRPVPTGVPGELYISGDHLARGYLGRPGLTAERFVADPYGPPGTRMYRTGDLVRRRADGNVEFVGRADGQVKIRGFRVEPGEIDAVLLRHPDVVQSVTLLREDNPGDKRLVTYLTTRNPTDPGHLLQHARRTLPAYMVPTALVILDTLPLNHNGKVDRDALPAPVRGEAAEEEQGPRTEAEELVAEVWAEVLGVERIGVRDDFFALGGNSLLAIRVAARIRAAVDLEIPVNAVFTDPTVERLADTVEALLINDIEGRTA</sequence>
<feature type="domain" description="Carrier" evidence="5">
    <location>
        <begin position="1530"/>
        <end position="1605"/>
    </location>
</feature>
<dbReference type="CDD" id="cd19540">
    <property type="entry name" value="LCL_NRPS-like"/>
    <property type="match status" value="1"/>
</dbReference>
<evidence type="ECO:0000259" key="5">
    <source>
        <dbReference type="PROSITE" id="PS50075"/>
    </source>
</evidence>
<keyword evidence="3" id="KW-0597">Phosphoprotein</keyword>
<dbReference type="RefSeq" id="WP_386196276.1">
    <property type="nucleotide sequence ID" value="NZ_JBHSBC010000053.1"/>
</dbReference>
<dbReference type="InterPro" id="IPR000873">
    <property type="entry name" value="AMP-dep_synth/lig_dom"/>
</dbReference>
<feature type="region of interest" description="Disordered" evidence="4">
    <location>
        <begin position="111"/>
        <end position="135"/>
    </location>
</feature>
<dbReference type="InterPro" id="IPR020845">
    <property type="entry name" value="AMP-binding_CS"/>
</dbReference>
<dbReference type="InterPro" id="IPR025110">
    <property type="entry name" value="AMP-bd_C"/>
</dbReference>
<keyword evidence="2" id="KW-0596">Phosphopantetheine</keyword>
<dbReference type="InterPro" id="IPR006162">
    <property type="entry name" value="Ppantetheine_attach_site"/>
</dbReference>